<keyword evidence="3" id="KW-1185">Reference proteome</keyword>
<evidence type="ECO:0000313" key="2">
    <source>
        <dbReference type="EMBL" id="QGU95273.1"/>
    </source>
</evidence>
<dbReference type="PANTHER" id="PTHR40061:SF1">
    <property type="entry name" value="SPORULATION PROTEIN YLMC-RELATED"/>
    <property type="match status" value="1"/>
</dbReference>
<feature type="domain" description="PRC-barrel" evidence="1">
    <location>
        <begin position="3"/>
        <end position="78"/>
    </location>
</feature>
<proteinExistence type="predicted"/>
<sequence length="84" mass="9579">MPLYSINNLKLMEVIDINTGSKLGYIKDLVIDCVDYKVLSLIIPREKGSWFTKNNNLEVQWDKIVKVGVDVILVDVDNVVLDDK</sequence>
<protein>
    <submittedName>
        <fullName evidence="2">YlmC/YmxH family sporulation protein</fullName>
    </submittedName>
</protein>
<evidence type="ECO:0000259" key="1">
    <source>
        <dbReference type="Pfam" id="PF05239"/>
    </source>
</evidence>
<dbReference type="Pfam" id="PF05239">
    <property type="entry name" value="PRC"/>
    <property type="match status" value="1"/>
</dbReference>
<dbReference type="AlphaFoldDB" id="A0A6I6ES82"/>
<gene>
    <name evidence="2" type="ORF">GOM49_09390</name>
</gene>
<dbReference type="InterPro" id="IPR014238">
    <property type="entry name" value="Spore_YlmC/YmxH"/>
</dbReference>
<dbReference type="NCBIfam" id="TIGR02888">
    <property type="entry name" value="spore_YlmC_YmxH"/>
    <property type="match status" value="1"/>
</dbReference>
<dbReference type="Gene3D" id="2.30.30.240">
    <property type="entry name" value="PRC-barrel domain"/>
    <property type="match status" value="1"/>
</dbReference>
<reference evidence="2 3" key="1">
    <citation type="submission" date="2019-12" db="EMBL/GenBank/DDBJ databases">
        <title>Genome sequenceing of Clostridium bovifaecis.</title>
        <authorList>
            <person name="Yao Y."/>
        </authorList>
    </citation>
    <scope>NUCLEOTIDE SEQUENCE [LARGE SCALE GENOMIC DNA]</scope>
    <source>
        <strain evidence="2 3">BXX</strain>
    </source>
</reference>
<dbReference type="EMBL" id="CP046522">
    <property type="protein sequence ID" value="QGU95273.1"/>
    <property type="molecule type" value="Genomic_DNA"/>
</dbReference>
<dbReference type="InterPro" id="IPR027275">
    <property type="entry name" value="PRC-brl_dom"/>
</dbReference>
<dbReference type="InterPro" id="IPR011033">
    <property type="entry name" value="PRC_barrel-like_sf"/>
</dbReference>
<name>A0A6I6ES82_9CLOT</name>
<accession>A0A6I6ES82</accession>
<organism evidence="2 3">
    <name type="scientific">Clostridium bovifaecis</name>
    <dbReference type="NCBI Taxonomy" id="2184719"/>
    <lineage>
        <taxon>Bacteria</taxon>
        <taxon>Bacillati</taxon>
        <taxon>Bacillota</taxon>
        <taxon>Clostridia</taxon>
        <taxon>Eubacteriales</taxon>
        <taxon>Clostridiaceae</taxon>
        <taxon>Clostridium</taxon>
    </lineage>
</organism>
<dbReference type="PANTHER" id="PTHR40061">
    <property type="entry name" value="SPORULATION PROTEIN YLMC-RELATED"/>
    <property type="match status" value="1"/>
</dbReference>
<dbReference type="Proteomes" id="UP000422764">
    <property type="component" value="Chromosome"/>
</dbReference>
<dbReference type="SUPFAM" id="SSF50346">
    <property type="entry name" value="PRC-barrel domain"/>
    <property type="match status" value="1"/>
</dbReference>
<evidence type="ECO:0000313" key="3">
    <source>
        <dbReference type="Proteomes" id="UP000422764"/>
    </source>
</evidence>